<dbReference type="PANTHER" id="PTHR33753">
    <property type="entry name" value="1,4-BETA-D-GLUCAN CELLOBIOHYDROLASE B"/>
    <property type="match status" value="1"/>
</dbReference>
<dbReference type="EMBL" id="AB274628">
    <property type="protein sequence ID" value="BAF57387.1"/>
    <property type="molecule type" value="mRNA"/>
</dbReference>
<dbReference type="EC" id="3.2.1.4" evidence="3"/>
<dbReference type="InterPro" id="IPR037019">
    <property type="entry name" value="Glyco_hydro_7_sf"/>
</dbReference>
<evidence type="ECO:0000256" key="3">
    <source>
        <dbReference type="ARBA" id="ARBA00012601"/>
    </source>
</evidence>
<dbReference type="PRINTS" id="PR00734">
    <property type="entry name" value="GLHYDRLASE7"/>
</dbReference>
<evidence type="ECO:0000256" key="1">
    <source>
        <dbReference type="ARBA" id="ARBA00000966"/>
    </source>
</evidence>
<keyword evidence="9" id="KW-0624">Polysaccharide degradation</keyword>
<dbReference type="GO" id="GO:0008810">
    <property type="term" value="F:cellulase activity"/>
    <property type="evidence" value="ECO:0007669"/>
    <property type="project" value="UniProtKB-EC"/>
</dbReference>
<comment type="catalytic activity">
    <reaction evidence="1">
        <text>Endohydrolysis of (1-&gt;4)-beta-D-glucosidic linkages in cellulose, lichenin and cereal beta-D-glucans.</text>
        <dbReference type="EC" id="3.2.1.4"/>
    </reaction>
</comment>
<evidence type="ECO:0000256" key="7">
    <source>
        <dbReference type="ARBA" id="ARBA00023277"/>
    </source>
</evidence>
<keyword evidence="4 11" id="KW-0378">Hydrolase</keyword>
<dbReference type="Pfam" id="PF00840">
    <property type="entry name" value="Glyco_hydro_7"/>
    <property type="match status" value="2"/>
</dbReference>
<evidence type="ECO:0000256" key="9">
    <source>
        <dbReference type="ARBA" id="ARBA00023326"/>
    </source>
</evidence>
<reference evidence="11" key="1">
    <citation type="journal article" date="2010" name="PLoS ONE">
        <title>Phylogenetic analysis of cellulolytic enzyme genes from representative lineages of termites and a related cockroach.</title>
        <authorList>
            <person name="Todaka N."/>
            <person name="Inoue T."/>
            <person name="Saita K."/>
            <person name="Ohkuma M."/>
            <person name="Nalepa C.A."/>
            <person name="Lenz M."/>
            <person name="Kudo T."/>
            <person name="Moriya S."/>
        </authorList>
    </citation>
    <scope>NUCLEOTIDE SEQUENCE</scope>
</reference>
<keyword evidence="5" id="KW-0136">Cellulose degradation</keyword>
<keyword evidence="8" id="KW-0326">Glycosidase</keyword>
<evidence type="ECO:0000256" key="2">
    <source>
        <dbReference type="ARBA" id="ARBA00006044"/>
    </source>
</evidence>
<keyword evidence="6" id="KW-0325">Glycoprotein</keyword>
<keyword evidence="7" id="KW-0119">Carbohydrate metabolism</keyword>
<evidence type="ECO:0000313" key="11">
    <source>
        <dbReference type="EMBL" id="BAF57387.1"/>
    </source>
</evidence>
<dbReference type="CAZy" id="GH7">
    <property type="family name" value="Glycoside Hydrolase Family 7"/>
</dbReference>
<feature type="signal peptide" evidence="10">
    <location>
        <begin position="1"/>
        <end position="18"/>
    </location>
</feature>
<protein>
    <recommendedName>
        <fullName evidence="3">cellulase</fullName>
        <ecNumber evidence="3">3.2.1.4</ecNumber>
    </recommendedName>
</protein>
<dbReference type="Gene3D" id="2.70.100.10">
    <property type="entry name" value="Glycoside hydrolase, family 7, domain"/>
    <property type="match status" value="1"/>
</dbReference>
<evidence type="ECO:0000256" key="10">
    <source>
        <dbReference type="SAM" id="SignalP"/>
    </source>
</evidence>
<name>A4UWX7_9EUKA</name>
<keyword evidence="10" id="KW-0732">Signal</keyword>
<dbReference type="AlphaFoldDB" id="A4UWX7"/>
<dbReference type="SUPFAM" id="SSF49899">
    <property type="entry name" value="Concanavalin A-like lectins/glucanases"/>
    <property type="match status" value="1"/>
</dbReference>
<dbReference type="InterPro" id="IPR001722">
    <property type="entry name" value="Glyco_hydro_7"/>
</dbReference>
<evidence type="ECO:0000256" key="6">
    <source>
        <dbReference type="ARBA" id="ARBA00023180"/>
    </source>
</evidence>
<dbReference type="GO" id="GO:0030245">
    <property type="term" value="P:cellulose catabolic process"/>
    <property type="evidence" value="ECO:0007669"/>
    <property type="project" value="UniProtKB-KW"/>
</dbReference>
<accession>A4UWX7</accession>
<dbReference type="InterPro" id="IPR013320">
    <property type="entry name" value="ConA-like_dom_sf"/>
</dbReference>
<sequence length="330" mass="35880">MFVLVSLALAANATEVHPKFIWKKCTKAGCTNVNGFLVHDKHLEGGTWHRGGEQLDYEKEVGVVTNGGTVSQRLMSTYKGAKVTGSRIYILEENDKQYEEFKLVGKELSYTVDMSQIPCGVNAALYTSEMPQSGKKTSEDPFGPEGGTGYCDANCVDGDCCPEFDIQEASSKAMVFTAHCCESKTHCDTSGCGYNPYRDSGDRTFWGGTVNVNSPVTVVTQFVGSGTLTEIKRLYVQGGRVVKAAQSLNDVFCKWGSGQFAQYSMAKMGASFQRGHVLVFSLWASDGMSWMDGGNAGPCRSYNVASIKASQPNLKVTWSNVKFGDIDSTY</sequence>
<evidence type="ECO:0000256" key="5">
    <source>
        <dbReference type="ARBA" id="ARBA00023001"/>
    </source>
</evidence>
<evidence type="ECO:0000256" key="4">
    <source>
        <dbReference type="ARBA" id="ARBA00022801"/>
    </source>
</evidence>
<proteinExistence type="evidence at transcript level"/>
<evidence type="ECO:0000256" key="8">
    <source>
        <dbReference type="ARBA" id="ARBA00023295"/>
    </source>
</evidence>
<organism evidence="11">
    <name type="scientific">uncultured symbiotic protist of Neotermes koshunensis</name>
    <dbReference type="NCBI Taxonomy" id="403660"/>
    <lineage>
        <taxon>Eukaryota</taxon>
        <taxon>environmental samples</taxon>
    </lineage>
</organism>
<comment type="similarity">
    <text evidence="2">Belongs to the glycosyl hydrolase 7 (cellulase C) family.</text>
</comment>
<dbReference type="PANTHER" id="PTHR33753:SF1">
    <property type="entry name" value="ENDO-BETA-1,4-GLUCANASE CELB"/>
    <property type="match status" value="1"/>
</dbReference>
<feature type="chain" id="PRO_5002673787" description="cellulase" evidence="10">
    <location>
        <begin position="19"/>
        <end position="330"/>
    </location>
</feature>